<comment type="caution">
    <text evidence="1">The sequence shown here is derived from an EMBL/GenBank/DDBJ whole genome shotgun (WGS) entry which is preliminary data.</text>
</comment>
<proteinExistence type="predicted"/>
<evidence type="ECO:0000313" key="2">
    <source>
        <dbReference type="Proteomes" id="UP000280599"/>
    </source>
</evidence>
<dbReference type="EMBL" id="RBPT01000321">
    <property type="protein sequence ID" value="RMO42475.1"/>
    <property type="molecule type" value="Genomic_DNA"/>
</dbReference>
<gene>
    <name evidence="1" type="ORF">ALQ41_102026</name>
</gene>
<dbReference type="Proteomes" id="UP000280599">
    <property type="component" value="Unassembled WGS sequence"/>
</dbReference>
<dbReference type="RefSeq" id="WP_003345745.1">
    <property type="nucleotide sequence ID" value="NZ_RBOS01000548.1"/>
</dbReference>
<sequence length="134" mass="15576">MKPREVQSYDALAEEIWKSAQALLGFNFVAQRQWYEQTFCLAALGDSLAVARNWDLSGLEAIEYALILRHSWFPDQIRQMTPRDKWLSLHEELAGLEMAYGAKQAWRDREATELDANDSPEDVWRVYPRGYPVP</sequence>
<organism evidence="1 2">
    <name type="scientific">Pseudomonas savastanoi pv. glycinea</name>
    <name type="common">Pseudomonas syringae pv. glycinea</name>
    <dbReference type="NCBI Taxonomy" id="318"/>
    <lineage>
        <taxon>Bacteria</taxon>
        <taxon>Pseudomonadati</taxon>
        <taxon>Pseudomonadota</taxon>
        <taxon>Gammaproteobacteria</taxon>
        <taxon>Pseudomonadales</taxon>
        <taxon>Pseudomonadaceae</taxon>
        <taxon>Pseudomonas</taxon>
    </lineage>
</organism>
<reference evidence="1 2" key="1">
    <citation type="submission" date="2018-08" db="EMBL/GenBank/DDBJ databases">
        <title>Recombination of ecologically and evolutionarily significant loci maintains genetic cohesion in the Pseudomonas syringae species complex.</title>
        <authorList>
            <person name="Dillon M."/>
            <person name="Thakur S."/>
            <person name="Almeida R.N.D."/>
            <person name="Weir B.S."/>
            <person name="Guttman D.S."/>
        </authorList>
    </citation>
    <scope>NUCLEOTIDE SEQUENCE [LARGE SCALE GENOMIC DNA]</scope>
    <source>
        <strain evidence="1 2">ICMP 867</strain>
    </source>
</reference>
<protein>
    <submittedName>
        <fullName evidence="1">Uncharacterized protein</fullName>
    </submittedName>
</protein>
<accession>A0A0N8RP88</accession>
<evidence type="ECO:0000313" key="1">
    <source>
        <dbReference type="EMBL" id="RMO42475.1"/>
    </source>
</evidence>
<dbReference type="AlphaFoldDB" id="A0A0N8RP88"/>
<name>A0A0N8RP88_PSESG</name>